<sequence length="138" mass="14739">MLLGLETSAPLRSSVIFDPKGAEDAFWVLPSGSPREEAGAAQRAWEAASAAQQHPRRRPRLPAGQVRRAGAGPAAGIGWRARRPPRTPAPRRGGERSRQLAAASSAVPPSARRPMHQRRPAEPGGRGREISGGFSEEK</sequence>
<dbReference type="EMBL" id="JASSZA010000015">
    <property type="protein sequence ID" value="KAK2092694.1"/>
    <property type="molecule type" value="Genomic_DNA"/>
</dbReference>
<name>A0ABQ9U7E7_SAGOE</name>
<feature type="compositionally biased region" description="Low complexity" evidence="1">
    <location>
        <begin position="62"/>
        <end position="79"/>
    </location>
</feature>
<reference evidence="2 3" key="1">
    <citation type="submission" date="2023-05" db="EMBL/GenBank/DDBJ databases">
        <title>B98-5 Cell Line De Novo Hybrid Assembly: An Optical Mapping Approach.</title>
        <authorList>
            <person name="Kananen K."/>
            <person name="Auerbach J.A."/>
            <person name="Kautto E."/>
            <person name="Blachly J.S."/>
        </authorList>
    </citation>
    <scope>NUCLEOTIDE SEQUENCE [LARGE SCALE GENOMIC DNA]</scope>
    <source>
        <strain evidence="2">B95-8</strain>
        <tissue evidence="2">Cell line</tissue>
    </source>
</reference>
<feature type="region of interest" description="Disordered" evidence="1">
    <location>
        <begin position="31"/>
        <end position="138"/>
    </location>
</feature>
<evidence type="ECO:0000256" key="1">
    <source>
        <dbReference type="SAM" id="MobiDB-lite"/>
    </source>
</evidence>
<protein>
    <submittedName>
        <fullName evidence="2">Uncharacterized protein</fullName>
    </submittedName>
</protein>
<proteinExistence type="predicted"/>
<feature type="compositionally biased region" description="Low complexity" evidence="1">
    <location>
        <begin position="101"/>
        <end position="112"/>
    </location>
</feature>
<accession>A0ABQ9U7E7</accession>
<evidence type="ECO:0000313" key="2">
    <source>
        <dbReference type="EMBL" id="KAK2092694.1"/>
    </source>
</evidence>
<comment type="caution">
    <text evidence="2">The sequence shown here is derived from an EMBL/GenBank/DDBJ whole genome shotgun (WGS) entry which is preliminary data.</text>
</comment>
<organism evidence="2 3">
    <name type="scientific">Saguinus oedipus</name>
    <name type="common">Cotton-top tamarin</name>
    <name type="synonym">Oedipomidas oedipus</name>
    <dbReference type="NCBI Taxonomy" id="9490"/>
    <lineage>
        <taxon>Eukaryota</taxon>
        <taxon>Metazoa</taxon>
        <taxon>Chordata</taxon>
        <taxon>Craniata</taxon>
        <taxon>Vertebrata</taxon>
        <taxon>Euteleostomi</taxon>
        <taxon>Mammalia</taxon>
        <taxon>Eutheria</taxon>
        <taxon>Euarchontoglires</taxon>
        <taxon>Primates</taxon>
        <taxon>Haplorrhini</taxon>
        <taxon>Platyrrhini</taxon>
        <taxon>Cebidae</taxon>
        <taxon>Callitrichinae</taxon>
        <taxon>Saguinus</taxon>
    </lineage>
</organism>
<evidence type="ECO:0000313" key="3">
    <source>
        <dbReference type="Proteomes" id="UP001266305"/>
    </source>
</evidence>
<dbReference type="Proteomes" id="UP001266305">
    <property type="component" value="Unassembled WGS sequence"/>
</dbReference>
<keyword evidence="3" id="KW-1185">Reference proteome</keyword>
<feature type="compositionally biased region" description="Basic and acidic residues" evidence="1">
    <location>
        <begin position="119"/>
        <end position="138"/>
    </location>
</feature>
<gene>
    <name evidence="2" type="ORF">P7K49_029223</name>
</gene>
<feature type="compositionally biased region" description="Low complexity" evidence="1">
    <location>
        <begin position="39"/>
        <end position="53"/>
    </location>
</feature>